<protein>
    <submittedName>
        <fullName evidence="1">Uncharacterized protein</fullName>
    </submittedName>
</protein>
<evidence type="ECO:0000313" key="2">
    <source>
        <dbReference type="Proteomes" id="UP000887222"/>
    </source>
</evidence>
<dbReference type="Proteomes" id="UP000887222">
    <property type="component" value="Unassembled WGS sequence"/>
</dbReference>
<proteinExistence type="predicted"/>
<evidence type="ECO:0000313" key="1">
    <source>
        <dbReference type="EMBL" id="GIZ51746.1"/>
    </source>
</evidence>
<name>A0ABQ4Q403_9BURK</name>
<reference evidence="1 2" key="1">
    <citation type="journal article" date="2022" name="Int. J. Syst. Evol. Microbiol.">
        <title>Noviherbaspirillum aridicola sp. nov., isolated from an arid soil in Pakistan.</title>
        <authorList>
            <person name="Khan I.U."/>
            <person name="Saqib M."/>
            <person name="Amin A."/>
            <person name="Hussain F."/>
            <person name="Li L."/>
            <person name="Liu Y.H."/>
            <person name="Fang B.Z."/>
            <person name="Ahmed I."/>
            <person name="Li W.J."/>
        </authorList>
    </citation>
    <scope>NUCLEOTIDE SEQUENCE [LARGE SCALE GENOMIC DNA]</scope>
    <source>
        <strain evidence="1 2">NCCP-691</strain>
    </source>
</reference>
<sequence length="88" mass="9753">MVLLAFKTEWRMGVLDVLSAIIKRDEYSCVEFSYKLLQLGCRSVTAGNLYRYGNEFIMRAVIGTLPHSHSALAASDGLKKKDVVGADN</sequence>
<gene>
    <name evidence="1" type="ORF">NCCP691_17600</name>
</gene>
<keyword evidence="2" id="KW-1185">Reference proteome</keyword>
<dbReference type="EMBL" id="BPMK01000007">
    <property type="protein sequence ID" value="GIZ51746.1"/>
    <property type="molecule type" value="Genomic_DNA"/>
</dbReference>
<comment type="caution">
    <text evidence="1">The sequence shown here is derived from an EMBL/GenBank/DDBJ whole genome shotgun (WGS) entry which is preliminary data.</text>
</comment>
<accession>A0ABQ4Q403</accession>
<organism evidence="1 2">
    <name type="scientific">Noviherbaspirillum aridicola</name>
    <dbReference type="NCBI Taxonomy" id="2849687"/>
    <lineage>
        <taxon>Bacteria</taxon>
        <taxon>Pseudomonadati</taxon>
        <taxon>Pseudomonadota</taxon>
        <taxon>Betaproteobacteria</taxon>
        <taxon>Burkholderiales</taxon>
        <taxon>Oxalobacteraceae</taxon>
        <taxon>Noviherbaspirillum</taxon>
    </lineage>
</organism>